<organism evidence="6 7">
    <name type="scientific">Candidatus Scatousia excrementigallinarum</name>
    <dbReference type="NCBI Taxonomy" id="2840935"/>
    <lineage>
        <taxon>Bacteria</taxon>
        <taxon>Candidatus Scatousia</taxon>
    </lineage>
</organism>
<dbReference type="Pfam" id="PF02852">
    <property type="entry name" value="Pyr_redox_dim"/>
    <property type="match status" value="1"/>
</dbReference>
<feature type="domain" description="Rhodanese" evidence="5">
    <location>
        <begin position="449"/>
        <end position="537"/>
    </location>
</feature>
<keyword evidence="4" id="KW-0274">FAD</keyword>
<accession>A0A9D1EZ99</accession>
<dbReference type="SUPFAM" id="SSF55424">
    <property type="entry name" value="FAD/NAD-linked reductases, dimerisation (C-terminal) domain"/>
    <property type="match status" value="1"/>
</dbReference>
<dbReference type="PROSITE" id="PS50206">
    <property type="entry name" value="RHODANESE_3"/>
    <property type="match status" value="1"/>
</dbReference>
<dbReference type="PRINTS" id="PR00368">
    <property type="entry name" value="FADPNR"/>
</dbReference>
<evidence type="ECO:0000256" key="3">
    <source>
        <dbReference type="ARBA" id="ARBA00022630"/>
    </source>
</evidence>
<reference evidence="6" key="2">
    <citation type="journal article" date="2021" name="PeerJ">
        <title>Extensive microbial diversity within the chicken gut microbiome revealed by metagenomics and culture.</title>
        <authorList>
            <person name="Gilroy R."/>
            <person name="Ravi A."/>
            <person name="Getino M."/>
            <person name="Pursley I."/>
            <person name="Horton D.L."/>
            <person name="Alikhan N.F."/>
            <person name="Baker D."/>
            <person name="Gharbi K."/>
            <person name="Hall N."/>
            <person name="Watson M."/>
            <person name="Adriaenssens E.M."/>
            <person name="Foster-Nyarko E."/>
            <person name="Jarju S."/>
            <person name="Secka A."/>
            <person name="Antonio M."/>
            <person name="Oren A."/>
            <person name="Chaudhuri R.R."/>
            <person name="La Ragione R."/>
            <person name="Hildebrand F."/>
            <person name="Pallen M.J."/>
        </authorList>
    </citation>
    <scope>NUCLEOTIDE SEQUENCE</scope>
    <source>
        <strain evidence="6">6276</strain>
    </source>
</reference>
<dbReference type="EMBL" id="DVIU01000117">
    <property type="protein sequence ID" value="HIS36142.1"/>
    <property type="molecule type" value="Genomic_DNA"/>
</dbReference>
<evidence type="ECO:0000256" key="2">
    <source>
        <dbReference type="ARBA" id="ARBA00009130"/>
    </source>
</evidence>
<dbReference type="SUPFAM" id="SSF51905">
    <property type="entry name" value="FAD/NAD(P)-binding domain"/>
    <property type="match status" value="2"/>
</dbReference>
<evidence type="ECO:0000313" key="7">
    <source>
        <dbReference type="Proteomes" id="UP000823928"/>
    </source>
</evidence>
<dbReference type="PANTHER" id="PTHR43429:SF3">
    <property type="entry name" value="NITRITE REDUCTASE [NAD(P)H]"/>
    <property type="match status" value="1"/>
</dbReference>
<dbReference type="SUPFAM" id="SSF52821">
    <property type="entry name" value="Rhodanese/Cell cycle control phosphatase"/>
    <property type="match status" value="1"/>
</dbReference>
<keyword evidence="3" id="KW-0285">Flavoprotein</keyword>
<dbReference type="InterPro" id="IPR023753">
    <property type="entry name" value="FAD/NAD-binding_dom"/>
</dbReference>
<sequence>MKVLIIGGGACGASAAARLRRLDDSAEIIILEKTFEISIANCGLPYYCSGYIADENVMHVSSPKKFKELLNVDVKLDAEVVKIKRDEKKVVLQNGDELPYDKLVLAPGANPFVPDIEGVCNNPKIFTVRMLKDIEKIKEFIKNTKAKNAVIIGGGFIGIEMAESLSGITSVTLIELREHVLPHIDYEIAAAAQNEIRKHGVKLILSDGVKNFGDNELTLESGRKIPYDIAIMGIGVKPETTLAASCGLKIGKSGAVMVNEFMQTSDENIYAGGDSVEVNDFVSGNEAIIPMAGPANRQGRIIADNIKGYKSTYKKTIGASVIKVFDLTVASVGMSEASLKKSGIEYLKTITFGFSHASYYPNATRTLFKMLFNREGDILGMQAVGREGVDKRVDVMAAAMRNRNKVWDLIDLELCYAPPYSSAKDPVNILGMNADNILKGFFKPAFYEDIEGAMLVDVRNFETFNRETIDGAKHIYTPDLREKYNGLPRNKKIILFCNTGFQSYVASRILIQRGFENVYSLCAGIELYKILKKNEESEKIAVIV</sequence>
<name>A0A9D1EZ99_9BACT</name>
<dbReference type="InterPro" id="IPR016156">
    <property type="entry name" value="FAD/NAD-linked_Rdtase_dimer_sf"/>
</dbReference>
<gene>
    <name evidence="6" type="ORF">IAC10_05870</name>
</gene>
<dbReference type="Pfam" id="PF00581">
    <property type="entry name" value="Rhodanese"/>
    <property type="match status" value="1"/>
</dbReference>
<comment type="caution">
    <text evidence="6">The sequence shown here is derived from an EMBL/GenBank/DDBJ whole genome shotgun (WGS) entry which is preliminary data.</text>
</comment>
<dbReference type="AlphaFoldDB" id="A0A9D1EZ99"/>
<evidence type="ECO:0000256" key="4">
    <source>
        <dbReference type="ARBA" id="ARBA00022827"/>
    </source>
</evidence>
<dbReference type="InterPro" id="IPR050260">
    <property type="entry name" value="FAD-bd_OxRdtase"/>
</dbReference>
<dbReference type="PANTHER" id="PTHR43429">
    <property type="entry name" value="PYRIDINE NUCLEOTIDE-DISULFIDE OXIDOREDUCTASE DOMAIN-CONTAINING"/>
    <property type="match status" value="1"/>
</dbReference>
<evidence type="ECO:0000313" key="6">
    <source>
        <dbReference type="EMBL" id="HIS36142.1"/>
    </source>
</evidence>
<dbReference type="GO" id="GO:0016491">
    <property type="term" value="F:oxidoreductase activity"/>
    <property type="evidence" value="ECO:0007669"/>
    <property type="project" value="InterPro"/>
</dbReference>
<dbReference type="Gene3D" id="3.40.250.10">
    <property type="entry name" value="Rhodanese-like domain"/>
    <property type="match status" value="1"/>
</dbReference>
<dbReference type="Proteomes" id="UP000823928">
    <property type="component" value="Unassembled WGS sequence"/>
</dbReference>
<dbReference type="InterPro" id="IPR036873">
    <property type="entry name" value="Rhodanese-like_dom_sf"/>
</dbReference>
<evidence type="ECO:0000256" key="1">
    <source>
        <dbReference type="ARBA" id="ARBA00001974"/>
    </source>
</evidence>
<dbReference type="Pfam" id="PF07992">
    <property type="entry name" value="Pyr_redox_2"/>
    <property type="match status" value="1"/>
</dbReference>
<dbReference type="InterPro" id="IPR036188">
    <property type="entry name" value="FAD/NAD-bd_sf"/>
</dbReference>
<reference evidence="6" key="1">
    <citation type="submission" date="2020-10" db="EMBL/GenBank/DDBJ databases">
        <authorList>
            <person name="Gilroy R."/>
        </authorList>
    </citation>
    <scope>NUCLEOTIDE SEQUENCE</scope>
    <source>
        <strain evidence="6">6276</strain>
    </source>
</reference>
<dbReference type="Gene3D" id="3.50.50.60">
    <property type="entry name" value="FAD/NAD(P)-binding domain"/>
    <property type="match status" value="2"/>
</dbReference>
<dbReference type="SMART" id="SM00450">
    <property type="entry name" value="RHOD"/>
    <property type="match status" value="1"/>
</dbReference>
<comment type="cofactor">
    <cofactor evidence="1">
        <name>FAD</name>
        <dbReference type="ChEBI" id="CHEBI:57692"/>
    </cofactor>
</comment>
<dbReference type="InterPro" id="IPR004099">
    <property type="entry name" value="Pyr_nucl-diS_OxRdtase_dimer"/>
</dbReference>
<evidence type="ECO:0000259" key="5">
    <source>
        <dbReference type="PROSITE" id="PS50206"/>
    </source>
</evidence>
<protein>
    <submittedName>
        <fullName evidence="6">FAD-dependent oxidoreductase</fullName>
    </submittedName>
</protein>
<dbReference type="PRINTS" id="PR00411">
    <property type="entry name" value="PNDRDTASEI"/>
</dbReference>
<dbReference type="InterPro" id="IPR001763">
    <property type="entry name" value="Rhodanese-like_dom"/>
</dbReference>
<comment type="similarity">
    <text evidence="2">Belongs to the class-III pyridine nucleotide-disulfide oxidoreductase family.</text>
</comment>
<proteinExistence type="inferred from homology"/>